<dbReference type="GO" id="GO:0009279">
    <property type="term" value="C:cell outer membrane"/>
    <property type="evidence" value="ECO:0007669"/>
    <property type="project" value="UniProtKB-SubCell"/>
</dbReference>
<dbReference type="InterPro" id="IPR008969">
    <property type="entry name" value="CarboxyPept-like_regulatory"/>
</dbReference>
<dbReference type="Gene3D" id="2.60.40.1120">
    <property type="entry name" value="Carboxypeptidase-like, regulatory domain"/>
    <property type="match status" value="1"/>
</dbReference>
<dbReference type="InterPro" id="IPR039426">
    <property type="entry name" value="TonB-dep_rcpt-like"/>
</dbReference>
<keyword evidence="4" id="KW-1185">Reference proteome</keyword>
<accession>A0A2N3IC69</accession>
<reference evidence="3 4" key="1">
    <citation type="journal article" date="2017" name="Front. Microbiol.">
        <title>Labilibaculum manganireducens gen. nov., sp. nov. and Labilibaculum filiforme sp. nov., Novel Bacteroidetes Isolated from Subsurface Sediments of the Baltic Sea.</title>
        <authorList>
            <person name="Vandieken V."/>
            <person name="Marshall I.P."/>
            <person name="Niemann H."/>
            <person name="Engelen B."/>
            <person name="Cypionka H."/>
        </authorList>
    </citation>
    <scope>NUCLEOTIDE SEQUENCE [LARGE SCALE GENOMIC DNA]</scope>
    <source>
        <strain evidence="3 4">59.10-2M</strain>
    </source>
</reference>
<dbReference type="Pfam" id="PF07715">
    <property type="entry name" value="Plug"/>
    <property type="match status" value="1"/>
</dbReference>
<protein>
    <submittedName>
        <fullName evidence="3">SusC/RagA family TonB-linked outer membrane protein</fullName>
    </submittedName>
</protein>
<dbReference type="SUPFAM" id="SSF49464">
    <property type="entry name" value="Carboxypeptidase regulatory domain-like"/>
    <property type="match status" value="1"/>
</dbReference>
<evidence type="ECO:0000259" key="2">
    <source>
        <dbReference type="Pfam" id="PF07715"/>
    </source>
</evidence>
<keyword evidence="1" id="KW-0472">Membrane</keyword>
<dbReference type="InterPro" id="IPR023996">
    <property type="entry name" value="TonB-dep_OMP_SusC/RagA"/>
</dbReference>
<comment type="subcellular location">
    <subcellularLocation>
        <location evidence="1">Cell outer membrane</location>
        <topology evidence="1">Multi-pass membrane protein</topology>
    </subcellularLocation>
</comment>
<keyword evidence="1" id="KW-0813">Transport</keyword>
<dbReference type="PROSITE" id="PS52016">
    <property type="entry name" value="TONB_DEPENDENT_REC_3"/>
    <property type="match status" value="1"/>
</dbReference>
<dbReference type="EMBL" id="MVDE01000006">
    <property type="protein sequence ID" value="PKQ67897.1"/>
    <property type="molecule type" value="Genomic_DNA"/>
</dbReference>
<dbReference type="InterPro" id="IPR012910">
    <property type="entry name" value="Plug_dom"/>
</dbReference>
<feature type="domain" description="TonB-dependent receptor plug" evidence="2">
    <location>
        <begin position="115"/>
        <end position="218"/>
    </location>
</feature>
<sequence length="999" mass="110552">MRIQYRYIILTLFVFLTMKGWSQTGDTTGKIIDRNGNPVSGAVVSIESNPENKVYTNANGEFSIFAPDSAALVVQTSKNDFKKVSAKKGESITIQMDFFSEAVELGYGIHQTIGESTGAVSLTTHEQVNKRSAFSVSNALYGNALGLTAMQNSGAVWDTGATLSIRGLQTLSNNGILVVVDGIERDIQYVVPEEVESVSVLRDAAAVALYGYKGINGVLSITTLRGKYQTSEINVSYDHAFNWQSRLPKFADSYTYASAVNEALSNDGKSARYSENELGAFKSGEYPNLYPNIDWMDEVFRENGCSNMYNVNFRGGGKKVRYFTMLNLQGNQGFIDNSDVNDGYSTQMKYSKGNIRTNLDIDVSSTTTVQVNLMGVLNEFSRPGLGSDNLISKLYTTPSAAFPIKTSDGIWGGSETWGENMNPVALTQARGYSKGHTRSLYADVKLTQDLNSITEGLSASLRAGYDNVAAYWEGHTKNYAYASENVASWVDGKPSDISTYSAGADSGIEFGSKLDWQDRHSNLFANVDYQKESGKNKFFSSLMYSYEHHVKNSQNHTYYRQNVAGYIHYVYNNRYVADLTLATSGSNKLAPGEKWGFSPTVSAAWIISNENFMKNVKPVDFLKLRASWGVINTDYIPTEDYWKQTFGSGGSYPLGGSYSDYGGMWEGRLASTNTSREKAIKYNLGLDAGILNGVVITADAYFEKRKDIWVSAGGANSAVLGISSPYTNAGIVDSWGLETGLNYNKQLGDFKISLGGKFTLAKNKVKEMLEEPKAYEYLRQTGKSVDQIFGLQAIGFFVDQADIANSPAQQFNEVKPGDIKFKDQNNDGVINDYDNVAMGYNTSVPEIYYSFDLGFEWKGLGLSATFQGVERYTAILNTQSVYRPLVDNTTISEHYYNNRWTPENPSAKYPRLTTESNDNNFQTNSVWLADASFLKLRNCEIYYKLAETYLSKLRLKSAKFYVRGIDLLCIDNINLSDPESVGVAYPMTRSINVGLAIGF</sequence>
<proteinExistence type="inferred from homology"/>
<dbReference type="NCBIfam" id="TIGR04056">
    <property type="entry name" value="OMP_RagA_SusC"/>
    <property type="match status" value="1"/>
</dbReference>
<evidence type="ECO:0000256" key="1">
    <source>
        <dbReference type="PROSITE-ProRule" id="PRU01360"/>
    </source>
</evidence>
<evidence type="ECO:0000313" key="3">
    <source>
        <dbReference type="EMBL" id="PKQ67897.1"/>
    </source>
</evidence>
<dbReference type="Gene3D" id="2.170.130.10">
    <property type="entry name" value="TonB-dependent receptor, plug domain"/>
    <property type="match status" value="1"/>
</dbReference>
<dbReference type="InterPro" id="IPR037066">
    <property type="entry name" value="Plug_dom_sf"/>
</dbReference>
<dbReference type="Proteomes" id="UP000233618">
    <property type="component" value="Unassembled WGS sequence"/>
</dbReference>
<keyword evidence="1" id="KW-0812">Transmembrane</keyword>
<comment type="similarity">
    <text evidence="1">Belongs to the TonB-dependent receptor family.</text>
</comment>
<keyword evidence="1" id="KW-0998">Cell outer membrane</keyword>
<name>A0A2N3IC69_9BACT</name>
<dbReference type="AlphaFoldDB" id="A0A2N3IC69"/>
<organism evidence="3 4">
    <name type="scientific">Labilibaculum manganireducens</name>
    <dbReference type="NCBI Taxonomy" id="1940525"/>
    <lineage>
        <taxon>Bacteria</taxon>
        <taxon>Pseudomonadati</taxon>
        <taxon>Bacteroidota</taxon>
        <taxon>Bacteroidia</taxon>
        <taxon>Marinilabiliales</taxon>
        <taxon>Marinifilaceae</taxon>
        <taxon>Labilibaculum</taxon>
    </lineage>
</organism>
<dbReference type="SUPFAM" id="SSF56935">
    <property type="entry name" value="Porins"/>
    <property type="match status" value="1"/>
</dbReference>
<dbReference type="RefSeq" id="WP_101308989.1">
    <property type="nucleotide sequence ID" value="NZ_MVDE01000006.1"/>
</dbReference>
<comment type="caution">
    <text evidence="3">The sequence shown here is derived from an EMBL/GenBank/DDBJ whole genome shotgun (WGS) entry which is preliminary data.</text>
</comment>
<gene>
    <name evidence="3" type="ORF">BZG01_05885</name>
</gene>
<keyword evidence="1" id="KW-1134">Transmembrane beta strand</keyword>
<evidence type="ECO:0000313" key="4">
    <source>
        <dbReference type="Proteomes" id="UP000233618"/>
    </source>
</evidence>